<dbReference type="Gene3D" id="3.30.310.80">
    <property type="entry name" value="Kinase associated domain 1, KA1"/>
    <property type="match status" value="1"/>
</dbReference>
<proteinExistence type="predicted"/>
<dbReference type="InterPro" id="IPR001772">
    <property type="entry name" value="KA1_dom"/>
</dbReference>
<comment type="catalytic activity">
    <reaction evidence="8">
        <text>L-seryl-[protein] + ATP = O-phospho-L-seryl-[protein] + ADP + H(+)</text>
        <dbReference type="Rhea" id="RHEA:17989"/>
        <dbReference type="Rhea" id="RHEA-COMP:9863"/>
        <dbReference type="Rhea" id="RHEA-COMP:11604"/>
        <dbReference type="ChEBI" id="CHEBI:15378"/>
        <dbReference type="ChEBI" id="CHEBI:29999"/>
        <dbReference type="ChEBI" id="CHEBI:30616"/>
        <dbReference type="ChEBI" id="CHEBI:83421"/>
        <dbReference type="ChEBI" id="CHEBI:456216"/>
        <dbReference type="EC" id="2.7.11.1"/>
    </reaction>
</comment>
<protein>
    <recommendedName>
        <fullName evidence="1">non-specific serine/threonine protein kinase</fullName>
        <ecNumber evidence="1">2.7.11.1</ecNumber>
    </recommendedName>
</protein>
<keyword evidence="11" id="KW-1185">Reference proteome</keyword>
<sequence length="117" mass="12930">PLSRSLRSRRYDVNSNMKVLQADSTYAAIPNLLSPEYCITVGLTLYKVQHSIYLLDFQKSSGDSFSFMTLCANIISELKTLSAANKLQQQQQQLAAQEAYAKQQAAMQQQGAPAPPS</sequence>
<keyword evidence="2" id="KW-0723">Serine/threonine-protein kinase</keyword>
<keyword evidence="5" id="KW-0418">Kinase</keyword>
<dbReference type="EC" id="2.7.11.1" evidence="1"/>
<evidence type="ECO:0000256" key="8">
    <source>
        <dbReference type="ARBA" id="ARBA00048679"/>
    </source>
</evidence>
<dbReference type="EMBL" id="BRYB01003787">
    <property type="protein sequence ID" value="GMI20609.1"/>
    <property type="molecule type" value="Genomic_DNA"/>
</dbReference>
<dbReference type="PROSITE" id="PS50032">
    <property type="entry name" value="KA1"/>
    <property type="match status" value="1"/>
</dbReference>
<evidence type="ECO:0000256" key="5">
    <source>
        <dbReference type="ARBA" id="ARBA00022777"/>
    </source>
</evidence>
<feature type="domain" description="KA1" evidence="9">
    <location>
        <begin position="32"/>
        <end position="80"/>
    </location>
</feature>
<dbReference type="Pfam" id="PF02149">
    <property type="entry name" value="KA1"/>
    <property type="match status" value="1"/>
</dbReference>
<evidence type="ECO:0000259" key="9">
    <source>
        <dbReference type="PROSITE" id="PS50032"/>
    </source>
</evidence>
<comment type="catalytic activity">
    <reaction evidence="7">
        <text>L-threonyl-[protein] + ATP = O-phospho-L-threonyl-[protein] + ADP + H(+)</text>
        <dbReference type="Rhea" id="RHEA:46608"/>
        <dbReference type="Rhea" id="RHEA-COMP:11060"/>
        <dbReference type="Rhea" id="RHEA-COMP:11605"/>
        <dbReference type="ChEBI" id="CHEBI:15378"/>
        <dbReference type="ChEBI" id="CHEBI:30013"/>
        <dbReference type="ChEBI" id="CHEBI:30616"/>
        <dbReference type="ChEBI" id="CHEBI:61977"/>
        <dbReference type="ChEBI" id="CHEBI:456216"/>
        <dbReference type="EC" id="2.7.11.1"/>
    </reaction>
</comment>
<evidence type="ECO:0000256" key="3">
    <source>
        <dbReference type="ARBA" id="ARBA00022679"/>
    </source>
</evidence>
<name>A0ABQ6M6S4_9STRA</name>
<reference evidence="10 11" key="1">
    <citation type="journal article" date="2023" name="Commun. Biol.">
        <title>Genome analysis of Parmales, the sister group of diatoms, reveals the evolutionary specialization of diatoms from phago-mixotrophs to photoautotrophs.</title>
        <authorList>
            <person name="Ban H."/>
            <person name="Sato S."/>
            <person name="Yoshikawa S."/>
            <person name="Yamada K."/>
            <person name="Nakamura Y."/>
            <person name="Ichinomiya M."/>
            <person name="Sato N."/>
            <person name="Blanc-Mathieu R."/>
            <person name="Endo H."/>
            <person name="Kuwata A."/>
            <person name="Ogata H."/>
        </authorList>
    </citation>
    <scope>NUCLEOTIDE SEQUENCE [LARGE SCALE GENOMIC DNA]</scope>
</reference>
<evidence type="ECO:0000256" key="1">
    <source>
        <dbReference type="ARBA" id="ARBA00012513"/>
    </source>
</evidence>
<keyword evidence="3" id="KW-0808">Transferase</keyword>
<dbReference type="SUPFAM" id="SSF103243">
    <property type="entry name" value="KA1-like"/>
    <property type="match status" value="1"/>
</dbReference>
<evidence type="ECO:0000256" key="4">
    <source>
        <dbReference type="ARBA" id="ARBA00022741"/>
    </source>
</evidence>
<keyword evidence="6" id="KW-0067">ATP-binding</keyword>
<evidence type="ECO:0000256" key="2">
    <source>
        <dbReference type="ARBA" id="ARBA00022527"/>
    </source>
</evidence>
<evidence type="ECO:0000256" key="7">
    <source>
        <dbReference type="ARBA" id="ARBA00047899"/>
    </source>
</evidence>
<dbReference type="InterPro" id="IPR028375">
    <property type="entry name" value="KA1/Ssp2_C"/>
</dbReference>
<accession>A0ABQ6M6S4</accession>
<evidence type="ECO:0000256" key="6">
    <source>
        <dbReference type="ARBA" id="ARBA00022840"/>
    </source>
</evidence>
<gene>
    <name evidence="10" type="ORF">TeGR_g9844</name>
</gene>
<evidence type="ECO:0000313" key="10">
    <source>
        <dbReference type="EMBL" id="GMI20609.1"/>
    </source>
</evidence>
<dbReference type="Proteomes" id="UP001165060">
    <property type="component" value="Unassembled WGS sequence"/>
</dbReference>
<feature type="non-terminal residue" evidence="10">
    <location>
        <position position="1"/>
    </location>
</feature>
<evidence type="ECO:0000313" key="11">
    <source>
        <dbReference type="Proteomes" id="UP001165060"/>
    </source>
</evidence>
<keyword evidence="4" id="KW-0547">Nucleotide-binding</keyword>
<comment type="caution">
    <text evidence="10">The sequence shown here is derived from an EMBL/GenBank/DDBJ whole genome shotgun (WGS) entry which is preliminary data.</text>
</comment>
<organism evidence="10 11">
    <name type="scientific">Tetraparma gracilis</name>
    <dbReference type="NCBI Taxonomy" id="2962635"/>
    <lineage>
        <taxon>Eukaryota</taxon>
        <taxon>Sar</taxon>
        <taxon>Stramenopiles</taxon>
        <taxon>Ochrophyta</taxon>
        <taxon>Bolidophyceae</taxon>
        <taxon>Parmales</taxon>
        <taxon>Triparmaceae</taxon>
        <taxon>Tetraparma</taxon>
    </lineage>
</organism>